<reference evidence="3 4" key="1">
    <citation type="submission" date="2016-09" db="EMBL/GenBank/DDBJ databases">
        <title>Rhizobium oryziradicis sp. nov., isolated from the root of rice.</title>
        <authorList>
            <person name="Zhao J."/>
            <person name="Zhang X."/>
        </authorList>
    </citation>
    <scope>NUCLEOTIDE SEQUENCE [LARGE SCALE GENOMIC DNA]</scope>
    <source>
        <strain evidence="3 4">14971</strain>
    </source>
</reference>
<dbReference type="OrthoDB" id="9796632at2"/>
<keyword evidence="1" id="KW-0472">Membrane</keyword>
<dbReference type="Proteomes" id="UP000544107">
    <property type="component" value="Unassembled WGS sequence"/>
</dbReference>
<dbReference type="AlphaFoldDB" id="A0A1Q9A686"/>
<dbReference type="Gene3D" id="1.20.1250.20">
    <property type="entry name" value="MFS general substrate transporter like domains"/>
    <property type="match status" value="1"/>
</dbReference>
<keyword evidence="1" id="KW-1133">Transmembrane helix</keyword>
<evidence type="ECO:0000313" key="4">
    <source>
        <dbReference type="Proteomes" id="UP000185598"/>
    </source>
</evidence>
<feature type="transmembrane region" description="Helical" evidence="1">
    <location>
        <begin position="12"/>
        <end position="30"/>
    </location>
</feature>
<dbReference type="SUPFAM" id="SSF103473">
    <property type="entry name" value="MFS general substrate transporter"/>
    <property type="match status" value="1"/>
</dbReference>
<dbReference type="Proteomes" id="UP000185598">
    <property type="component" value="Unassembled WGS sequence"/>
</dbReference>
<feature type="transmembrane region" description="Helical" evidence="1">
    <location>
        <begin position="84"/>
        <end position="101"/>
    </location>
</feature>
<evidence type="ECO:0000313" key="5">
    <source>
        <dbReference type="Proteomes" id="UP000544107"/>
    </source>
</evidence>
<evidence type="ECO:0000313" key="3">
    <source>
        <dbReference type="EMBL" id="OLP50085.1"/>
    </source>
</evidence>
<feature type="transmembrane region" description="Helical" evidence="1">
    <location>
        <begin position="51"/>
        <end position="72"/>
    </location>
</feature>
<dbReference type="RefSeq" id="WP_075613977.1">
    <property type="nucleotide sequence ID" value="NZ_JACIED010000003.1"/>
</dbReference>
<keyword evidence="4" id="KW-1185">Reference proteome</keyword>
<evidence type="ECO:0000313" key="2">
    <source>
        <dbReference type="EMBL" id="MBB4008795.1"/>
    </source>
</evidence>
<comment type="caution">
    <text evidence="3">The sequence shown here is derived from an EMBL/GenBank/DDBJ whole genome shotgun (WGS) entry which is preliminary data.</text>
</comment>
<accession>A0A1Q9A686</accession>
<dbReference type="EMBL" id="JACIED010000003">
    <property type="protein sequence ID" value="MBB4008795.1"/>
    <property type="molecule type" value="Genomic_DNA"/>
</dbReference>
<name>A0A1Q9A686_9HYPH</name>
<evidence type="ECO:0000256" key="1">
    <source>
        <dbReference type="SAM" id="Phobius"/>
    </source>
</evidence>
<sequence length="109" mass="11659">MPRPRRVGPYAAVGSLVFLSAILIGMVYGAEFDVLSYIIKRSFGLAAFGRIYGTIFAVFQLGAALGATLLPLSRAQFQSYAPGLTAYAVALAVSGVLFVLLKEQPRETQ</sequence>
<dbReference type="InterPro" id="IPR036259">
    <property type="entry name" value="MFS_trans_sf"/>
</dbReference>
<dbReference type="EMBL" id="MKIN01000021">
    <property type="protein sequence ID" value="OLP50085.1"/>
    <property type="molecule type" value="Genomic_DNA"/>
</dbReference>
<organism evidence="3 4">
    <name type="scientific">Allorhizobium taibaishanense</name>
    <dbReference type="NCBI Taxonomy" id="887144"/>
    <lineage>
        <taxon>Bacteria</taxon>
        <taxon>Pseudomonadati</taxon>
        <taxon>Pseudomonadota</taxon>
        <taxon>Alphaproteobacteria</taxon>
        <taxon>Hyphomicrobiales</taxon>
        <taxon>Rhizobiaceae</taxon>
        <taxon>Rhizobium/Agrobacterium group</taxon>
        <taxon>Allorhizobium</taxon>
    </lineage>
</organism>
<proteinExistence type="predicted"/>
<gene>
    <name evidence="3" type="ORF">BJF91_12160</name>
    <name evidence="2" type="ORF">GGQ71_003075</name>
</gene>
<protein>
    <submittedName>
        <fullName evidence="2">Cyanate permease</fullName>
    </submittedName>
</protein>
<keyword evidence="1" id="KW-0812">Transmembrane</keyword>
<reference evidence="2 5" key="2">
    <citation type="submission" date="2020-08" db="EMBL/GenBank/DDBJ databases">
        <title>Genomic Encyclopedia of Type Strains, Phase IV (KMG-IV): sequencing the most valuable type-strain genomes for metagenomic binning, comparative biology and taxonomic classification.</title>
        <authorList>
            <person name="Goeker M."/>
        </authorList>
    </citation>
    <scope>NUCLEOTIDE SEQUENCE [LARGE SCALE GENOMIC DNA]</scope>
    <source>
        <strain evidence="2 5">DSM 100021</strain>
    </source>
</reference>